<dbReference type="Gene3D" id="3.90.920.10">
    <property type="entry name" value="DNA primase, PRIM domain"/>
    <property type="match status" value="1"/>
</dbReference>
<name>A0A497EUG5_9CREN</name>
<evidence type="ECO:0000313" key="2">
    <source>
        <dbReference type="Proteomes" id="UP000281962"/>
    </source>
</evidence>
<dbReference type="Proteomes" id="UP000281962">
    <property type="component" value="Unassembled WGS sequence"/>
</dbReference>
<sequence length="197" mass="23115">DIDNERDKWKATIEVCKEIISFLEKYGISKSIIVKWSGKAAHIHIHHEALSPELRRKYNPLDLAYAIVEYVIKKLEDKIRNIASKYLAEKLKVDNEHDPQQLFTCPLSLHRELNCVSICINPNDLDSFSLEWTDPSSFKHYDDWNKFEIGEADELALKAIEIVGRYPGPYKRRGRRKHPSVDEMIMKWLRKFNSFNG</sequence>
<dbReference type="EMBL" id="QMQY01000047">
    <property type="protein sequence ID" value="RLE50796.1"/>
    <property type="molecule type" value="Genomic_DNA"/>
</dbReference>
<gene>
    <name evidence="1" type="ORF">DRJ21_01445</name>
</gene>
<organism evidence="1 2">
    <name type="scientific">Thermoproteota archaeon</name>
    <dbReference type="NCBI Taxonomy" id="2056631"/>
    <lineage>
        <taxon>Archaea</taxon>
        <taxon>Thermoproteota</taxon>
    </lineage>
</organism>
<feature type="non-terminal residue" evidence="1">
    <location>
        <position position="1"/>
    </location>
</feature>
<evidence type="ECO:0000313" key="1">
    <source>
        <dbReference type="EMBL" id="RLE50796.1"/>
    </source>
</evidence>
<dbReference type="SUPFAM" id="SSF56747">
    <property type="entry name" value="Prim-pol domain"/>
    <property type="match status" value="1"/>
</dbReference>
<dbReference type="AlphaFoldDB" id="A0A497EUG5"/>
<proteinExistence type="predicted"/>
<evidence type="ECO:0008006" key="3">
    <source>
        <dbReference type="Google" id="ProtNLM"/>
    </source>
</evidence>
<protein>
    <recommendedName>
        <fullName evidence="3">DNA primase</fullName>
    </recommendedName>
</protein>
<comment type="caution">
    <text evidence="1">The sequence shown here is derived from an EMBL/GenBank/DDBJ whole genome shotgun (WGS) entry which is preliminary data.</text>
</comment>
<reference evidence="1 2" key="1">
    <citation type="submission" date="2018-06" db="EMBL/GenBank/DDBJ databases">
        <title>Extensive metabolic versatility and redundancy in microbially diverse, dynamic hydrothermal sediments.</title>
        <authorList>
            <person name="Dombrowski N."/>
            <person name="Teske A."/>
            <person name="Baker B.J."/>
        </authorList>
    </citation>
    <scope>NUCLEOTIDE SEQUENCE [LARGE SCALE GENOMIC DNA]</scope>
    <source>
        <strain evidence="1">B30_G17</strain>
    </source>
</reference>
<accession>A0A497EUG5</accession>